<evidence type="ECO:0000256" key="2">
    <source>
        <dbReference type="ARBA" id="ARBA00023125"/>
    </source>
</evidence>
<dbReference type="AlphaFoldDB" id="A0A2N5CQQ1"/>
<dbReference type="EMBL" id="PJRQ01000038">
    <property type="protein sequence ID" value="PLR10329.1"/>
    <property type="molecule type" value="Genomic_DNA"/>
</dbReference>
<dbReference type="PANTHER" id="PTHR46796">
    <property type="entry name" value="HTH-TYPE TRANSCRIPTIONAL ACTIVATOR RHAS-RELATED"/>
    <property type="match status" value="1"/>
</dbReference>
<dbReference type="EMBL" id="CP026100">
    <property type="protein sequence ID" value="AYV48797.1"/>
    <property type="molecule type" value="Genomic_DNA"/>
</dbReference>
<sequence>MSAPRTAFASGRFYGAPTIERRLPGVRLAHLAATMSAEHVDEHSHDDAHFVLATRGRYETTAWGPETEGPVLVYNPPGVVHRDRFVEAGGYFLAVSFAAGDWRALADGDAAIDALRLTGPAARRAALRLTRSLLSSDAEPLSLEGLSLELAAEALAPSRDGQHRPPWLDQAETYLADAFDQPIGVADLARAAGVHPVHLARGYRRWLGAAPGERLRTRRLERAADLLMRGRSSIGEIALAAGFCDQSHLNRQFRHAYGVTPGEFMRLCAPRAARRPDVSGVQDEPFATP</sequence>
<dbReference type="Proteomes" id="UP000281192">
    <property type="component" value="Chromosome"/>
</dbReference>
<organism evidence="6 7">
    <name type="scientific">Caulobacter flavus</name>
    <dbReference type="NCBI Taxonomy" id="1679497"/>
    <lineage>
        <taxon>Bacteria</taxon>
        <taxon>Pseudomonadati</taxon>
        <taxon>Pseudomonadota</taxon>
        <taxon>Alphaproteobacteria</taxon>
        <taxon>Caulobacterales</taxon>
        <taxon>Caulobacteraceae</taxon>
        <taxon>Caulobacter</taxon>
    </lineage>
</organism>
<dbReference type="SUPFAM" id="SSF46689">
    <property type="entry name" value="Homeodomain-like"/>
    <property type="match status" value="2"/>
</dbReference>
<feature type="domain" description="HTH araC/xylS-type" evidence="4">
    <location>
        <begin position="169"/>
        <end position="267"/>
    </location>
</feature>
<keyword evidence="8" id="KW-1185">Reference proteome</keyword>
<evidence type="ECO:0000256" key="3">
    <source>
        <dbReference type="ARBA" id="ARBA00023163"/>
    </source>
</evidence>
<proteinExistence type="predicted"/>
<dbReference type="InterPro" id="IPR009057">
    <property type="entry name" value="Homeodomain-like_sf"/>
</dbReference>
<accession>A0A2N5CQQ1</accession>
<dbReference type="GO" id="GO:0043565">
    <property type="term" value="F:sequence-specific DNA binding"/>
    <property type="evidence" value="ECO:0007669"/>
    <property type="project" value="InterPro"/>
</dbReference>
<dbReference type="RefSeq" id="WP_101714290.1">
    <property type="nucleotide sequence ID" value="NZ_CP026100.1"/>
</dbReference>
<evidence type="ECO:0000256" key="1">
    <source>
        <dbReference type="ARBA" id="ARBA00023015"/>
    </source>
</evidence>
<dbReference type="PROSITE" id="PS00041">
    <property type="entry name" value="HTH_ARAC_FAMILY_1"/>
    <property type="match status" value="1"/>
</dbReference>
<dbReference type="Pfam" id="PF12833">
    <property type="entry name" value="HTH_18"/>
    <property type="match status" value="1"/>
</dbReference>
<dbReference type="InterPro" id="IPR050204">
    <property type="entry name" value="AraC_XylS_family_regulators"/>
</dbReference>
<protein>
    <submittedName>
        <fullName evidence="6">AraC family transcriptional regulator</fullName>
    </submittedName>
</protein>
<dbReference type="InterPro" id="IPR018062">
    <property type="entry name" value="HTH_AraC-typ_CS"/>
</dbReference>
<reference evidence="6 7" key="1">
    <citation type="submission" date="2017-12" db="EMBL/GenBank/DDBJ databases">
        <title>The genome sequence of Caulobacter flavus CGMCC1 15093.</title>
        <authorList>
            <person name="Gao J."/>
            <person name="Mao X."/>
            <person name="Sun J."/>
        </authorList>
    </citation>
    <scope>NUCLEOTIDE SEQUENCE [LARGE SCALE GENOMIC DNA]</scope>
    <source>
        <strain evidence="6 7">CGMCC1 15093</strain>
    </source>
</reference>
<evidence type="ECO:0000313" key="7">
    <source>
        <dbReference type="Proteomes" id="UP000234483"/>
    </source>
</evidence>
<dbReference type="Gene3D" id="1.10.10.60">
    <property type="entry name" value="Homeodomain-like"/>
    <property type="match status" value="2"/>
</dbReference>
<evidence type="ECO:0000259" key="4">
    <source>
        <dbReference type="PROSITE" id="PS01124"/>
    </source>
</evidence>
<dbReference type="OrthoDB" id="110167at2"/>
<keyword evidence="3" id="KW-0804">Transcription</keyword>
<dbReference type="PROSITE" id="PS01124">
    <property type="entry name" value="HTH_ARAC_FAMILY_2"/>
    <property type="match status" value="1"/>
</dbReference>
<evidence type="ECO:0000313" key="6">
    <source>
        <dbReference type="EMBL" id="PLR10329.1"/>
    </source>
</evidence>
<dbReference type="InterPro" id="IPR018060">
    <property type="entry name" value="HTH_AraC"/>
</dbReference>
<reference evidence="5 8" key="2">
    <citation type="submission" date="2018-01" db="EMBL/GenBank/DDBJ databases">
        <title>Complete genome sequence of Caulobacter flavus RHGG3.</title>
        <authorList>
            <person name="Yang E."/>
        </authorList>
    </citation>
    <scope>NUCLEOTIDE SEQUENCE [LARGE SCALE GENOMIC DNA]</scope>
    <source>
        <strain evidence="5 8">RHGG3</strain>
    </source>
</reference>
<keyword evidence="1" id="KW-0805">Transcription regulation</keyword>
<dbReference type="KEGG" id="cfh:C1707_22450"/>
<dbReference type="GO" id="GO:0003700">
    <property type="term" value="F:DNA-binding transcription factor activity"/>
    <property type="evidence" value="ECO:0007669"/>
    <property type="project" value="InterPro"/>
</dbReference>
<name>A0A2N5CQQ1_9CAUL</name>
<dbReference type="Proteomes" id="UP000234483">
    <property type="component" value="Unassembled WGS sequence"/>
</dbReference>
<gene>
    <name evidence="5" type="ORF">C1707_22450</name>
    <name evidence="6" type="ORF">CFHF_17615</name>
</gene>
<keyword evidence="2" id="KW-0238">DNA-binding</keyword>
<dbReference type="SMART" id="SM00342">
    <property type="entry name" value="HTH_ARAC"/>
    <property type="match status" value="1"/>
</dbReference>
<evidence type="ECO:0000313" key="5">
    <source>
        <dbReference type="EMBL" id="AYV48797.1"/>
    </source>
</evidence>
<evidence type="ECO:0000313" key="8">
    <source>
        <dbReference type="Proteomes" id="UP000281192"/>
    </source>
</evidence>